<evidence type="ECO:0000313" key="2">
    <source>
        <dbReference type="EMBL" id="MBD9354791.1"/>
    </source>
</evidence>
<keyword evidence="1" id="KW-0732">Signal</keyword>
<feature type="chain" id="PRO_5045916529" evidence="1">
    <location>
        <begin position="20"/>
        <end position="215"/>
    </location>
</feature>
<name>A0ABR9CWC3_9GAMM</name>
<organism evidence="2 3">
    <name type="scientific">Methylomonas albis</name>
    <dbReference type="NCBI Taxonomy" id="1854563"/>
    <lineage>
        <taxon>Bacteria</taxon>
        <taxon>Pseudomonadati</taxon>
        <taxon>Pseudomonadota</taxon>
        <taxon>Gammaproteobacteria</taxon>
        <taxon>Methylococcales</taxon>
        <taxon>Methylococcaceae</taxon>
        <taxon>Methylomonas</taxon>
    </lineage>
</organism>
<dbReference type="Gene3D" id="2.60.40.420">
    <property type="entry name" value="Cupredoxins - blue copper proteins"/>
    <property type="match status" value="1"/>
</dbReference>
<comment type="caution">
    <text evidence="2">The sequence shown here is derived from an EMBL/GenBank/DDBJ whole genome shotgun (WGS) entry which is preliminary data.</text>
</comment>
<feature type="signal peptide" evidence="1">
    <location>
        <begin position="1"/>
        <end position="19"/>
    </location>
</feature>
<evidence type="ECO:0000313" key="3">
    <source>
        <dbReference type="Proteomes" id="UP000652176"/>
    </source>
</evidence>
<dbReference type="SUPFAM" id="SSF49503">
    <property type="entry name" value="Cupredoxins"/>
    <property type="match status" value="1"/>
</dbReference>
<dbReference type="CDD" id="cd04221">
    <property type="entry name" value="MauL"/>
    <property type="match status" value="1"/>
</dbReference>
<evidence type="ECO:0000256" key="1">
    <source>
        <dbReference type="SAM" id="SignalP"/>
    </source>
</evidence>
<dbReference type="InterPro" id="IPR034242">
    <property type="entry name" value="MauL"/>
</dbReference>
<dbReference type="InterPro" id="IPR008969">
    <property type="entry name" value="CarboxyPept-like_regulatory"/>
</dbReference>
<sequence>MASRLPAVFLTAWAVVAPAAELAGKAVAGGRPLADLVVAAQALDAAGRVKVPPAPAAMALDQKSREFVPHVLAVRSGTPVYFPNSDAIKHHVYSFSAAKRFEIKLYSGVPREPVRFDLPGIVALGCNIHDWMLGYVYVSDADYLAVTDAEGRWTLDLPDGRYRLSFWHPDAAEQAPEQIISVPAGELAVTVELKARFPTGKPPASLQNQGYGDGF</sequence>
<dbReference type="InterPro" id="IPR008972">
    <property type="entry name" value="Cupredoxin"/>
</dbReference>
<dbReference type="RefSeq" id="WP_192372972.1">
    <property type="nucleotide sequence ID" value="NZ_CAJHIV010000001.1"/>
</dbReference>
<dbReference type="SUPFAM" id="SSF49464">
    <property type="entry name" value="Carboxypeptidase regulatory domain-like"/>
    <property type="match status" value="1"/>
</dbReference>
<dbReference type="Proteomes" id="UP000652176">
    <property type="component" value="Unassembled WGS sequence"/>
</dbReference>
<protein>
    <submittedName>
        <fullName evidence="2">Methylamine utilization protein</fullName>
    </submittedName>
</protein>
<proteinExistence type="predicted"/>
<accession>A0ABR9CWC3</accession>
<gene>
    <name evidence="2" type="ORF">IE877_02625</name>
</gene>
<dbReference type="EMBL" id="JACXSS010000001">
    <property type="protein sequence ID" value="MBD9354791.1"/>
    <property type="molecule type" value="Genomic_DNA"/>
</dbReference>
<reference evidence="2 3" key="1">
    <citation type="submission" date="2020-09" db="EMBL/GenBank/DDBJ databases">
        <title>Methylomonas albis sp. nov. and Methylomonas fluvii sp. nov.: Two cold-adapted methanotrophs from the River Elbe and an amended description of Methylovulum psychrotolerans strain Eb1.</title>
        <authorList>
            <person name="Bussmann I.K."/>
            <person name="Klings K.-W."/>
            <person name="Warnstedt J."/>
            <person name="Hoppert M."/>
            <person name="Saborowski A."/>
            <person name="Horn F."/>
            <person name="Liebner S."/>
        </authorList>
    </citation>
    <scope>NUCLEOTIDE SEQUENCE [LARGE SCALE GENOMIC DNA]</scope>
    <source>
        <strain evidence="2 3">EbA</strain>
    </source>
</reference>
<keyword evidence="3" id="KW-1185">Reference proteome</keyword>